<dbReference type="InterPro" id="IPR033338">
    <property type="entry name" value="Spc105/Spc7"/>
</dbReference>
<feature type="compositionally biased region" description="Basic and acidic residues" evidence="2">
    <location>
        <begin position="310"/>
        <end position="331"/>
    </location>
</feature>
<evidence type="ECO:0000256" key="2">
    <source>
        <dbReference type="SAM" id="MobiDB-lite"/>
    </source>
</evidence>
<dbReference type="EMBL" id="JAEOAQ010000002">
    <property type="protein sequence ID" value="KAG5419909.1"/>
    <property type="molecule type" value="Genomic_DNA"/>
</dbReference>
<dbReference type="PANTHER" id="PTHR28260:SF1">
    <property type="entry name" value="SPINDLE POLE BODY COMPONENT SPC105"/>
    <property type="match status" value="1"/>
</dbReference>
<feature type="compositionally biased region" description="Acidic residues" evidence="2">
    <location>
        <begin position="287"/>
        <end position="302"/>
    </location>
</feature>
<feature type="compositionally biased region" description="Acidic residues" evidence="2">
    <location>
        <begin position="210"/>
        <end position="226"/>
    </location>
</feature>
<protein>
    <recommendedName>
        <fullName evidence="3">Spc7 kinetochore protein domain-containing protein</fullName>
    </recommendedName>
</protein>
<dbReference type="OrthoDB" id="5592879at2759"/>
<feature type="coiled-coil region" evidence="1">
    <location>
        <begin position="706"/>
        <end position="821"/>
    </location>
</feature>
<dbReference type="InterPro" id="IPR013253">
    <property type="entry name" value="Spc7_domain"/>
</dbReference>
<dbReference type="GeneID" id="93650418"/>
<reference evidence="4 5" key="1">
    <citation type="submission" date="2020-12" db="EMBL/GenBank/DDBJ databases">
        <title>Effect of drift, selection, and recombination on the evolution of hybrid genomes in Candida yeast pathogens.</title>
        <authorList>
            <person name="Mixao V."/>
            <person name="Ksiezopolska E."/>
            <person name="Saus E."/>
            <person name="Boekhout T."/>
            <person name="Gacser A."/>
            <person name="Gabaldon T."/>
        </authorList>
    </citation>
    <scope>NUCLEOTIDE SEQUENCE [LARGE SCALE GENOMIC DNA]</scope>
    <source>
        <strain evidence="4 5">BP57</strain>
    </source>
</reference>
<feature type="compositionally biased region" description="Basic and acidic residues" evidence="2">
    <location>
        <begin position="547"/>
        <end position="564"/>
    </location>
</feature>
<dbReference type="GO" id="GO:0007094">
    <property type="term" value="P:mitotic spindle assembly checkpoint signaling"/>
    <property type="evidence" value="ECO:0007669"/>
    <property type="project" value="TreeGrafter"/>
</dbReference>
<accession>A0A8H7ZGX4</accession>
<feature type="compositionally biased region" description="Acidic residues" evidence="2">
    <location>
        <begin position="126"/>
        <end position="135"/>
    </location>
</feature>
<dbReference type="SMART" id="SM00787">
    <property type="entry name" value="Spc7"/>
    <property type="match status" value="1"/>
</dbReference>
<dbReference type="PANTHER" id="PTHR28260">
    <property type="entry name" value="SPINDLE POLE BODY COMPONENT SPC105"/>
    <property type="match status" value="1"/>
</dbReference>
<feature type="domain" description="Spc7 kinetochore protein" evidence="3">
    <location>
        <begin position="559"/>
        <end position="873"/>
    </location>
</feature>
<sequence>MARSILKDNTAPLPSTTSRRVSFAPEVTLHQIEVRNPNKRRKTDGGASGYVSLSSESDFEVVHYSSQQELMKDKDDEEQDSRKYNDHLMSLSPVSFRSKKKNDGEDVNVDGFDDSPDDGGKPLTDSSDEEMENDQDGSNQERSGLPAANKHTIDLIRNLDGGKGEDTEVSMELTGGKGVNEPVSGKKETNNDGGGGATTLVDATPLVYASDEDADYSSNDDEEEEAPNSVNTEDHDREGKEEEEEDMQLTGRIEKPHAAQLDESEDMQLTGPVNTTSRQYRQPTANSDDDDDADADDNDDDTINLTRLMSKVDKARNMDQTGSDHDVEQNGKEVGVLDEGQNADNEVDDGSNMELTERVSRVVVPQLPILKPNLEALSDAEDEEEEEEEAVSNGHSNAKDHSDVKVQEPVDMELTEPVNNDALIGNQDKSVVEMEFTQPIRKEIAEHQDGVDDLTSQTQQDMELTEPVGGAISHPSTSGEQEEAVDDVTQGQSVISMDVTERQQPLTDSQKSMELTQSMTVVTRHDGESSSSAKEVVSDSSSMHPEGGNKEEEKRHSSSPDEDRFANYKQVPLSQFLDDVHLKFYTDIDSITSTSIGLDSNEATTHQPPSIHELIMAIPYKEMHALNNFIVNELQNYIRDGEQVFQDFSSQIGNDNLPIMKEFYTTNDTKERDVMSVSLNNIKVLAKLESKSTWFKWRSTLTQNVIEEMDKQIELLEKSRMDLDEDIQRLSEQSDLANDYRRELVDKLQRLHDAKRTMGSLSQDQVNDMRIAFSQSKTELRGLAEKVEQAKDKLHQSEQTLVELMEQKRDLVKRVNDVEFELEKRRTYTTEERNEIKRKYENFSESTRLKYIRTEDTSNMVFVYDDMISIKIDFIKQSFQIGKVQSNKFHFKSLIDYVYKFPVSNKNVLAEWNNFKSYWQKLVQFDTVLDFIKFQWPIKLIENDTGGAGDAGDVIKFQFDYFDFTKQRRYIVDASLEIESLLDFERKLSFTVKPARKFHPNEVEVDETLVQLGKGIDLPQCTYTFVPNI</sequence>
<keyword evidence="1" id="KW-0175">Coiled coil</keyword>
<name>A0A8H7ZGX4_9ASCO</name>
<comment type="caution">
    <text evidence="4">The sequence shown here is derived from an EMBL/GenBank/DDBJ whole genome shotgun (WGS) entry which is preliminary data.</text>
</comment>
<evidence type="ECO:0000256" key="1">
    <source>
        <dbReference type="SAM" id="Coils"/>
    </source>
</evidence>
<feature type="compositionally biased region" description="Low complexity" evidence="2">
    <location>
        <begin position="529"/>
        <end position="542"/>
    </location>
</feature>
<evidence type="ECO:0000313" key="5">
    <source>
        <dbReference type="Proteomes" id="UP000669133"/>
    </source>
</evidence>
<feature type="region of interest" description="Disordered" evidence="2">
    <location>
        <begin position="374"/>
        <end position="404"/>
    </location>
</feature>
<evidence type="ECO:0000259" key="3">
    <source>
        <dbReference type="SMART" id="SM00787"/>
    </source>
</evidence>
<feature type="region of interest" description="Disordered" evidence="2">
    <location>
        <begin position="467"/>
        <end position="495"/>
    </location>
</feature>
<evidence type="ECO:0000313" key="4">
    <source>
        <dbReference type="EMBL" id="KAG5419909.1"/>
    </source>
</evidence>
<dbReference type="GO" id="GO:0000776">
    <property type="term" value="C:kinetochore"/>
    <property type="evidence" value="ECO:0007669"/>
    <property type="project" value="TreeGrafter"/>
</dbReference>
<keyword evidence="5" id="KW-1185">Reference proteome</keyword>
<dbReference type="Pfam" id="PF08317">
    <property type="entry name" value="Spc7"/>
    <property type="match status" value="1"/>
</dbReference>
<dbReference type="Proteomes" id="UP000669133">
    <property type="component" value="Unassembled WGS sequence"/>
</dbReference>
<feature type="compositionally biased region" description="Acidic residues" evidence="2">
    <location>
        <begin position="378"/>
        <end position="390"/>
    </location>
</feature>
<dbReference type="RefSeq" id="XP_067549025.1">
    <property type="nucleotide sequence ID" value="XM_067690572.1"/>
</dbReference>
<dbReference type="GO" id="GO:1990758">
    <property type="term" value="P:mitotic sister chromatid biorientation"/>
    <property type="evidence" value="ECO:0007669"/>
    <property type="project" value="TreeGrafter"/>
</dbReference>
<gene>
    <name evidence="4" type="ORF">I9W82_001789</name>
</gene>
<organism evidence="4 5">
    <name type="scientific">Candida metapsilosis</name>
    <dbReference type="NCBI Taxonomy" id="273372"/>
    <lineage>
        <taxon>Eukaryota</taxon>
        <taxon>Fungi</taxon>
        <taxon>Dikarya</taxon>
        <taxon>Ascomycota</taxon>
        <taxon>Saccharomycotina</taxon>
        <taxon>Pichiomycetes</taxon>
        <taxon>Debaryomycetaceae</taxon>
        <taxon>Candida/Lodderomyces clade</taxon>
        <taxon>Candida</taxon>
    </lineage>
</organism>
<feature type="compositionally biased region" description="Basic and acidic residues" evidence="2">
    <location>
        <begin position="70"/>
        <end position="86"/>
    </location>
</feature>
<feature type="compositionally biased region" description="Polar residues" evidence="2">
    <location>
        <begin position="271"/>
        <end position="286"/>
    </location>
</feature>
<feature type="region of interest" description="Disordered" evidence="2">
    <location>
        <begin position="521"/>
        <end position="564"/>
    </location>
</feature>
<proteinExistence type="predicted"/>
<feature type="compositionally biased region" description="Acidic residues" evidence="2">
    <location>
        <begin position="105"/>
        <end position="117"/>
    </location>
</feature>
<dbReference type="GO" id="GO:0034501">
    <property type="term" value="P:protein localization to kinetochore"/>
    <property type="evidence" value="ECO:0007669"/>
    <property type="project" value="TreeGrafter"/>
</dbReference>
<feature type="region of interest" description="Disordered" evidence="2">
    <location>
        <begin position="1"/>
        <end position="359"/>
    </location>
</feature>
<dbReference type="AlphaFoldDB" id="A0A8H7ZGX4"/>